<sequence>MNGRQVRGGDEMPDDVSGQVLEQTGVVDNETLMDQVIDAIKTVYDPEIPVNIWELGLVYRVNVDAEKNVEVDMTLTAPSCPVAGEMPMQVQQVIENLDAVKSCRVELVWEPSWHPGMMSEEAKVALDMF</sequence>
<dbReference type="InterPro" id="IPR014291">
    <property type="entry name" value="SUF_FeS_clus_asmbl-assoc"/>
</dbReference>
<evidence type="ECO:0000313" key="3">
    <source>
        <dbReference type="Proteomes" id="UP000595197"/>
    </source>
</evidence>
<evidence type="ECO:0000259" key="1">
    <source>
        <dbReference type="Pfam" id="PF01883"/>
    </source>
</evidence>
<proteinExistence type="predicted"/>
<dbReference type="PANTHER" id="PTHR42831:SF1">
    <property type="entry name" value="FE-S PROTEIN MATURATION AUXILIARY FACTOR YITW"/>
    <property type="match status" value="1"/>
</dbReference>
<name>A0ABX7B3Y8_9PROT</name>
<dbReference type="InterPro" id="IPR052339">
    <property type="entry name" value="Fe-S_Maturation_MIP18"/>
</dbReference>
<dbReference type="NCBIfam" id="TIGR02945">
    <property type="entry name" value="SUF_assoc"/>
    <property type="match status" value="1"/>
</dbReference>
<accession>A0ABX7B3Y8</accession>
<dbReference type="Pfam" id="PF01883">
    <property type="entry name" value="FeS_assembly_P"/>
    <property type="match status" value="1"/>
</dbReference>
<reference evidence="2" key="1">
    <citation type="submission" date="2021-02" db="EMBL/GenBank/DDBJ databases">
        <title>Skermanella TT6 skin isolate.</title>
        <authorList>
            <person name="Lee K."/>
            <person name="Ganzorig M."/>
        </authorList>
    </citation>
    <scope>NUCLEOTIDE SEQUENCE</scope>
    <source>
        <strain evidence="2">TT6</strain>
    </source>
</reference>
<keyword evidence="3" id="KW-1185">Reference proteome</keyword>
<dbReference type="InterPro" id="IPR002744">
    <property type="entry name" value="MIP18-like"/>
</dbReference>
<evidence type="ECO:0000313" key="2">
    <source>
        <dbReference type="EMBL" id="QQP89032.1"/>
    </source>
</evidence>
<dbReference type="Gene3D" id="3.30.300.130">
    <property type="entry name" value="Fe-S cluster assembly (FSCA)"/>
    <property type="match status" value="1"/>
</dbReference>
<organism evidence="2 3">
    <name type="scientific">Skermanella cutis</name>
    <dbReference type="NCBI Taxonomy" id="2775420"/>
    <lineage>
        <taxon>Bacteria</taxon>
        <taxon>Pseudomonadati</taxon>
        <taxon>Pseudomonadota</taxon>
        <taxon>Alphaproteobacteria</taxon>
        <taxon>Rhodospirillales</taxon>
        <taxon>Azospirillaceae</taxon>
        <taxon>Skermanella</taxon>
    </lineage>
</organism>
<dbReference type="EMBL" id="CP067420">
    <property type="protein sequence ID" value="QQP89032.1"/>
    <property type="molecule type" value="Genomic_DNA"/>
</dbReference>
<feature type="domain" description="MIP18 family-like" evidence="1">
    <location>
        <begin position="34"/>
        <end position="106"/>
    </location>
</feature>
<dbReference type="PANTHER" id="PTHR42831">
    <property type="entry name" value="FE-S PROTEIN MATURATION AUXILIARY FACTOR YITW"/>
    <property type="match status" value="1"/>
</dbReference>
<gene>
    <name evidence="2" type="ORF">IGS68_24000</name>
</gene>
<dbReference type="SUPFAM" id="SSF117916">
    <property type="entry name" value="Fe-S cluster assembly (FSCA) domain-like"/>
    <property type="match status" value="1"/>
</dbReference>
<protein>
    <submittedName>
        <fullName evidence="2">SUF system Fe-S cluster assembly protein</fullName>
    </submittedName>
</protein>
<dbReference type="Proteomes" id="UP000595197">
    <property type="component" value="Chromosome"/>
</dbReference>
<dbReference type="InterPro" id="IPR034904">
    <property type="entry name" value="FSCA_dom_sf"/>
</dbReference>